<reference evidence="2" key="1">
    <citation type="journal article" date="2019" name="Int. J. Syst. Evol. Microbiol.">
        <title>The Global Catalogue of Microorganisms (GCM) 10K type strain sequencing project: providing services to taxonomists for standard genome sequencing and annotation.</title>
        <authorList>
            <consortium name="The Broad Institute Genomics Platform"/>
            <consortium name="The Broad Institute Genome Sequencing Center for Infectious Disease"/>
            <person name="Wu L."/>
            <person name="Ma J."/>
        </authorList>
    </citation>
    <scope>NUCLEOTIDE SEQUENCE [LARGE SCALE GENOMIC DNA]</scope>
    <source>
        <strain evidence="2">CGMCC 4.1434</strain>
    </source>
</reference>
<dbReference type="Proteomes" id="UP001596109">
    <property type="component" value="Unassembled WGS sequence"/>
</dbReference>
<organism evidence="1 2">
    <name type="scientific">Sporosarcina soli</name>
    <dbReference type="NCBI Taxonomy" id="334736"/>
    <lineage>
        <taxon>Bacteria</taxon>
        <taxon>Bacillati</taxon>
        <taxon>Bacillota</taxon>
        <taxon>Bacilli</taxon>
        <taxon>Bacillales</taxon>
        <taxon>Caryophanaceae</taxon>
        <taxon>Sporosarcina</taxon>
    </lineage>
</organism>
<keyword evidence="2" id="KW-1185">Reference proteome</keyword>
<comment type="caution">
    <text evidence="1">The sequence shown here is derived from an EMBL/GenBank/DDBJ whole genome shotgun (WGS) entry which is preliminary data.</text>
</comment>
<sequence>MYGTITQYMGTAYTGLGISHKYDKLIANAAKTVFLKCPPTNTLSDVLNETAALYLKRGFDVDKFMSPIQPDKTDAIYVNGPNLLVLQASHPVALEPSDLGGKHCVISFYDMYDESLLREKNGVIVEKLSESETALEKALQTLSEAKKIHDDWEAVNIERMMWEFHEERIRALKEELFGNIRLNKSAGVSHRLIGSLTSAGAQDFIPSITRDLERRMLIKGLPGTGKSTLMKAVGAEAEERGFDVLYGWCGLDPSGVDLIQIPELSVCLFDATKPHAYDPERTGDEILDLVQMCEENKEADEKINVISGIYAEKMLDASGYMQAYAQAENSMKITMDTAVKQPVFEKKAIALLNLI</sequence>
<dbReference type="EMBL" id="JBHSNO010000005">
    <property type="protein sequence ID" value="MFC5589234.1"/>
    <property type="molecule type" value="Genomic_DNA"/>
</dbReference>
<dbReference type="InterPro" id="IPR027417">
    <property type="entry name" value="P-loop_NTPase"/>
</dbReference>
<dbReference type="SUPFAM" id="SSF52540">
    <property type="entry name" value="P-loop containing nucleoside triphosphate hydrolases"/>
    <property type="match status" value="1"/>
</dbReference>
<gene>
    <name evidence="1" type="ORF">ACFPRA_10065</name>
</gene>
<evidence type="ECO:0000313" key="1">
    <source>
        <dbReference type="EMBL" id="MFC5589234.1"/>
    </source>
</evidence>
<evidence type="ECO:0008006" key="3">
    <source>
        <dbReference type="Google" id="ProtNLM"/>
    </source>
</evidence>
<name>A0ABW0TIH4_9BACL</name>
<accession>A0ABW0TIH4</accession>
<proteinExistence type="predicted"/>
<evidence type="ECO:0000313" key="2">
    <source>
        <dbReference type="Proteomes" id="UP001596109"/>
    </source>
</evidence>
<protein>
    <recommendedName>
        <fullName evidence="3">Nucleotide kinase</fullName>
    </recommendedName>
</protein>
<dbReference type="RefSeq" id="WP_381433565.1">
    <property type="nucleotide sequence ID" value="NZ_JBHSNO010000005.1"/>
</dbReference>